<evidence type="ECO:0000256" key="1">
    <source>
        <dbReference type="ARBA" id="ARBA00000085"/>
    </source>
</evidence>
<dbReference type="Gene3D" id="3.30.565.10">
    <property type="entry name" value="Histidine kinase-like ATPase, C-terminal domain"/>
    <property type="match status" value="1"/>
</dbReference>
<reference evidence="5" key="1">
    <citation type="journal article" date="2015" name="MBio">
        <title>Genome-Resolved Metagenomic Analysis Reveals Roles for Candidate Phyla and Other Microbial Community Members in Biogeochemical Transformations in Oil Reservoirs.</title>
        <authorList>
            <person name="Hu P."/>
            <person name="Tom L."/>
            <person name="Singh A."/>
            <person name="Thomas B.C."/>
            <person name="Baker B.J."/>
            <person name="Piceno Y.M."/>
            <person name="Andersen G.L."/>
            <person name="Banfield J.F."/>
        </authorList>
    </citation>
    <scope>NUCLEOTIDE SEQUENCE [LARGE SCALE GENOMIC DNA]</scope>
</reference>
<gene>
    <name evidence="4" type="ORF">XE03_1418</name>
</gene>
<keyword evidence="4" id="KW-0808">Transferase</keyword>
<organism evidence="4 5">
    <name type="scientific">candidate division TA06 bacterium 34_109</name>
    <dbReference type="NCBI Taxonomy" id="1635277"/>
    <lineage>
        <taxon>Bacteria</taxon>
        <taxon>Bacteria division TA06</taxon>
    </lineage>
</organism>
<dbReference type="GO" id="GO:0004673">
    <property type="term" value="F:protein histidine kinase activity"/>
    <property type="evidence" value="ECO:0007669"/>
    <property type="project" value="UniProtKB-EC"/>
</dbReference>
<comment type="catalytic activity">
    <reaction evidence="1">
        <text>ATP + protein L-histidine = ADP + protein N-phospho-L-histidine.</text>
        <dbReference type="EC" id="2.7.13.3"/>
    </reaction>
</comment>
<dbReference type="InterPro" id="IPR004358">
    <property type="entry name" value="Sig_transdc_His_kin-like_C"/>
</dbReference>
<name>A0A117M666_UNCT6</name>
<dbReference type="PANTHER" id="PTHR43065">
    <property type="entry name" value="SENSOR HISTIDINE KINASE"/>
    <property type="match status" value="1"/>
</dbReference>
<comment type="caution">
    <text evidence="4">The sequence shown here is derived from an EMBL/GenBank/DDBJ whole genome shotgun (WGS) entry which is preliminary data.</text>
</comment>
<dbReference type="SUPFAM" id="SSF55874">
    <property type="entry name" value="ATPase domain of HSP90 chaperone/DNA topoisomerase II/histidine kinase"/>
    <property type="match status" value="1"/>
</dbReference>
<protein>
    <recommendedName>
        <fullName evidence="2">histidine kinase</fullName>
        <ecNumber evidence="2">2.7.13.3</ecNumber>
    </recommendedName>
</protein>
<accession>A0A117M666</accession>
<dbReference type="EC" id="2.7.13.3" evidence="2"/>
<evidence type="ECO:0000259" key="3">
    <source>
        <dbReference type="PROSITE" id="PS50109"/>
    </source>
</evidence>
<dbReference type="InterPro" id="IPR036890">
    <property type="entry name" value="HATPase_C_sf"/>
</dbReference>
<dbReference type="InterPro" id="IPR003594">
    <property type="entry name" value="HATPase_dom"/>
</dbReference>
<evidence type="ECO:0000313" key="5">
    <source>
        <dbReference type="Proteomes" id="UP000053467"/>
    </source>
</evidence>
<dbReference type="Pfam" id="PF02518">
    <property type="entry name" value="HATPase_c"/>
    <property type="match status" value="1"/>
</dbReference>
<dbReference type="AlphaFoldDB" id="A0A117M666"/>
<dbReference type="SMART" id="SM00387">
    <property type="entry name" value="HATPase_c"/>
    <property type="match status" value="1"/>
</dbReference>
<evidence type="ECO:0000313" key="4">
    <source>
        <dbReference type="EMBL" id="KUK86542.1"/>
    </source>
</evidence>
<dbReference type="EMBL" id="LGGX01000016">
    <property type="protein sequence ID" value="KUK86542.1"/>
    <property type="molecule type" value="Genomic_DNA"/>
</dbReference>
<dbReference type="PROSITE" id="PS50109">
    <property type="entry name" value="HIS_KIN"/>
    <property type="match status" value="1"/>
</dbReference>
<dbReference type="Proteomes" id="UP000053467">
    <property type="component" value="Unassembled WGS sequence"/>
</dbReference>
<evidence type="ECO:0000256" key="2">
    <source>
        <dbReference type="ARBA" id="ARBA00012438"/>
    </source>
</evidence>
<dbReference type="PRINTS" id="PR00344">
    <property type="entry name" value="BCTRLSENSOR"/>
</dbReference>
<keyword evidence="4" id="KW-0418">Kinase</keyword>
<sequence>MRDISLHILDIAENSIRAKAKLVQIKLYEDKDQMRFEIIDDGVGMDGELLKMVLDPFFTTKDERKKKFGLGLPLLKQNVEQSDGKFKIESKKGEGTKIFFSINKNHIDALPLGNLEETLWILMTVYEGVDILFTYEKNGKTLKIDSRELKEVFKGLNLSDAQVTGYVKQFIKENLNSIKNQEAL</sequence>
<feature type="domain" description="Histidine kinase" evidence="3">
    <location>
        <begin position="1"/>
        <end position="106"/>
    </location>
</feature>
<proteinExistence type="predicted"/>
<dbReference type="InterPro" id="IPR005467">
    <property type="entry name" value="His_kinase_dom"/>
</dbReference>